<gene>
    <name evidence="1" type="ORF">CERSUDRAFT_83336</name>
</gene>
<dbReference type="OrthoDB" id="10595803at2759"/>
<evidence type="ECO:0000313" key="1">
    <source>
        <dbReference type="EMBL" id="EMD37590.1"/>
    </source>
</evidence>
<dbReference type="HOGENOM" id="CLU_616767_0_0_1"/>
<organism evidence="1 2">
    <name type="scientific">Ceriporiopsis subvermispora (strain B)</name>
    <name type="common">White-rot fungus</name>
    <name type="synonym">Gelatoporia subvermispora</name>
    <dbReference type="NCBI Taxonomy" id="914234"/>
    <lineage>
        <taxon>Eukaryota</taxon>
        <taxon>Fungi</taxon>
        <taxon>Dikarya</taxon>
        <taxon>Basidiomycota</taxon>
        <taxon>Agaricomycotina</taxon>
        <taxon>Agaricomycetes</taxon>
        <taxon>Polyporales</taxon>
        <taxon>Gelatoporiaceae</taxon>
        <taxon>Gelatoporia</taxon>
    </lineage>
</organism>
<keyword evidence="2" id="KW-1185">Reference proteome</keyword>
<accession>M2QZG2</accession>
<protein>
    <submittedName>
        <fullName evidence="1">Uncharacterized protein</fullName>
    </submittedName>
</protein>
<reference evidence="1 2" key="1">
    <citation type="journal article" date="2012" name="Proc. Natl. Acad. Sci. U.S.A.">
        <title>Comparative genomics of Ceriporiopsis subvermispora and Phanerochaete chrysosporium provide insight into selective ligninolysis.</title>
        <authorList>
            <person name="Fernandez-Fueyo E."/>
            <person name="Ruiz-Duenas F.J."/>
            <person name="Ferreira P."/>
            <person name="Floudas D."/>
            <person name="Hibbett D.S."/>
            <person name="Canessa P."/>
            <person name="Larrondo L.F."/>
            <person name="James T.Y."/>
            <person name="Seelenfreund D."/>
            <person name="Lobos S."/>
            <person name="Polanco R."/>
            <person name="Tello M."/>
            <person name="Honda Y."/>
            <person name="Watanabe T."/>
            <person name="Watanabe T."/>
            <person name="Ryu J.S."/>
            <person name="Kubicek C.P."/>
            <person name="Schmoll M."/>
            <person name="Gaskell J."/>
            <person name="Hammel K.E."/>
            <person name="St John F.J."/>
            <person name="Vanden Wymelenberg A."/>
            <person name="Sabat G."/>
            <person name="Splinter BonDurant S."/>
            <person name="Syed K."/>
            <person name="Yadav J.S."/>
            <person name="Doddapaneni H."/>
            <person name="Subramanian V."/>
            <person name="Lavin J.L."/>
            <person name="Oguiza J.A."/>
            <person name="Perez G."/>
            <person name="Pisabarro A.G."/>
            <person name="Ramirez L."/>
            <person name="Santoyo F."/>
            <person name="Master E."/>
            <person name="Coutinho P.M."/>
            <person name="Henrissat B."/>
            <person name="Lombard V."/>
            <person name="Magnuson J.K."/>
            <person name="Kuees U."/>
            <person name="Hori C."/>
            <person name="Igarashi K."/>
            <person name="Samejima M."/>
            <person name="Held B.W."/>
            <person name="Barry K.W."/>
            <person name="LaButti K.M."/>
            <person name="Lapidus A."/>
            <person name="Lindquist E.A."/>
            <person name="Lucas S.M."/>
            <person name="Riley R."/>
            <person name="Salamov A.A."/>
            <person name="Hoffmeister D."/>
            <person name="Schwenk D."/>
            <person name="Hadar Y."/>
            <person name="Yarden O."/>
            <person name="de Vries R.P."/>
            <person name="Wiebenga A."/>
            <person name="Stenlid J."/>
            <person name="Eastwood D."/>
            <person name="Grigoriev I.V."/>
            <person name="Berka R.M."/>
            <person name="Blanchette R.A."/>
            <person name="Kersten P."/>
            <person name="Martinez A.T."/>
            <person name="Vicuna R."/>
            <person name="Cullen D."/>
        </authorList>
    </citation>
    <scope>NUCLEOTIDE SEQUENCE [LARGE SCALE GENOMIC DNA]</scope>
    <source>
        <strain evidence="1 2">B</strain>
    </source>
</reference>
<proteinExistence type="predicted"/>
<dbReference type="AlphaFoldDB" id="M2QZG2"/>
<dbReference type="Proteomes" id="UP000016930">
    <property type="component" value="Unassembled WGS sequence"/>
</dbReference>
<sequence length="444" mass="50280">MDTVLSGTAKVVTTLNSQVQIEIGNCKTLKSAAERLIVAVEEAIRTSRHSMHCLERLRRILEYVRDSMQCVITISLPSKFWKLGDIHDVCKKAEDFFRDSWALFRRDYTRCGGQDLGCFGDTSSFADTVIPQIQAIIRESPVVSCRVSRRGGVRAHAEADLDHLTDILVDGVPLACASPVQRYPEPFYVKLTANRREVTMFVTNDGQPAIRDDDVIVLCHPEEGSFEFFDKHRDIFYCKAEFGKDVVRWELSGNTLKRRGPRMNADFQFDQLVDARRWFNFMRESRRSKRSGNHLPSRLPPVMVSWTCSGVGRWCVYGTNILCTSLAQGTDVDQPADPASWNAYPIPSHCVLLKSGEKDRHCTTVPRQASAASFHDHLMYRDDYGGCLEWSVTLDGPTITHEGRRDTCSEVVRYQKIECYPQKSARELFDAFKAAIQQSAGVDC</sequence>
<dbReference type="EMBL" id="KB445796">
    <property type="protein sequence ID" value="EMD37590.1"/>
    <property type="molecule type" value="Genomic_DNA"/>
</dbReference>
<name>M2QZG2_CERS8</name>
<evidence type="ECO:0000313" key="2">
    <source>
        <dbReference type="Proteomes" id="UP000016930"/>
    </source>
</evidence>